<dbReference type="SUPFAM" id="SSF52540">
    <property type="entry name" value="P-loop containing nucleoside triphosphate hydrolases"/>
    <property type="match status" value="1"/>
</dbReference>
<organism evidence="13 14">
    <name type="scientific">Capsicum annuum</name>
    <name type="common">Capsicum pepper</name>
    <dbReference type="NCBI Taxonomy" id="4072"/>
    <lineage>
        <taxon>Eukaryota</taxon>
        <taxon>Viridiplantae</taxon>
        <taxon>Streptophyta</taxon>
        <taxon>Embryophyta</taxon>
        <taxon>Tracheophyta</taxon>
        <taxon>Spermatophyta</taxon>
        <taxon>Magnoliopsida</taxon>
        <taxon>eudicotyledons</taxon>
        <taxon>Gunneridae</taxon>
        <taxon>Pentapetalae</taxon>
        <taxon>asterids</taxon>
        <taxon>lamiids</taxon>
        <taxon>Solanales</taxon>
        <taxon>Solanaceae</taxon>
        <taxon>Solanoideae</taxon>
        <taxon>Capsiceae</taxon>
        <taxon>Capsicum</taxon>
    </lineage>
</organism>
<comment type="caution">
    <text evidence="13">The sequence shown here is derived from an EMBL/GenBank/DDBJ whole genome shotgun (WGS) entry which is preliminary data.</text>
</comment>
<dbReference type="InterPro" id="IPR002182">
    <property type="entry name" value="NB-ARC"/>
</dbReference>
<dbReference type="InterPro" id="IPR058922">
    <property type="entry name" value="WHD_DRP"/>
</dbReference>
<keyword evidence="4" id="KW-0677">Repeat</keyword>
<evidence type="ECO:0000256" key="4">
    <source>
        <dbReference type="ARBA" id="ARBA00022737"/>
    </source>
</evidence>
<dbReference type="Gramene" id="PHT67375">
    <property type="protein sequence ID" value="PHT67375"/>
    <property type="gene ID" value="T459_26862"/>
</dbReference>
<dbReference type="Proteomes" id="UP000222542">
    <property type="component" value="Unassembled WGS sequence"/>
</dbReference>
<dbReference type="OMA" id="LFHQRIY"/>
<evidence type="ECO:0000259" key="11">
    <source>
        <dbReference type="Pfam" id="PF18052"/>
    </source>
</evidence>
<dbReference type="InterPro" id="IPR044974">
    <property type="entry name" value="Disease_R_plants"/>
</dbReference>
<dbReference type="GO" id="GO:0051607">
    <property type="term" value="P:defense response to virus"/>
    <property type="evidence" value="ECO:0007669"/>
    <property type="project" value="UniProtKB-ARBA"/>
</dbReference>
<evidence type="ECO:0000313" key="14">
    <source>
        <dbReference type="Proteomes" id="UP000222542"/>
    </source>
</evidence>
<evidence type="ECO:0000256" key="2">
    <source>
        <dbReference type="ARBA" id="ARBA00008894"/>
    </source>
</evidence>
<dbReference type="Pfam" id="PF18052">
    <property type="entry name" value="Rx_N"/>
    <property type="match status" value="1"/>
</dbReference>
<dbReference type="FunFam" id="3.40.50.300:FF:001091">
    <property type="entry name" value="Probable disease resistance protein At1g61300"/>
    <property type="match status" value="1"/>
</dbReference>
<dbReference type="PANTHER" id="PTHR23155:SF1193">
    <property type="entry name" value="DISEASE RESISTANCE PROTEIN RPP13-RELATED"/>
    <property type="match status" value="1"/>
</dbReference>
<comment type="subcellular location">
    <subcellularLocation>
        <location evidence="1">Membrane</location>
        <topology evidence="1">Peripheral membrane protein</topology>
    </subcellularLocation>
</comment>
<dbReference type="PRINTS" id="PR00364">
    <property type="entry name" value="DISEASERSIST"/>
</dbReference>
<dbReference type="GO" id="GO:0043531">
    <property type="term" value="F:ADP binding"/>
    <property type="evidence" value="ECO:0007669"/>
    <property type="project" value="InterPro"/>
</dbReference>
<dbReference type="Gene3D" id="3.80.10.10">
    <property type="entry name" value="Ribonuclease Inhibitor"/>
    <property type="match status" value="1"/>
</dbReference>
<evidence type="ECO:0000256" key="8">
    <source>
        <dbReference type="ARBA" id="ARBA00023054"/>
    </source>
</evidence>
<dbReference type="KEGG" id="cann:107847522"/>
<dbReference type="GO" id="GO:0005524">
    <property type="term" value="F:ATP binding"/>
    <property type="evidence" value="ECO:0007669"/>
    <property type="project" value="UniProtKB-KW"/>
</dbReference>
<dbReference type="Gene3D" id="1.10.8.430">
    <property type="entry name" value="Helical domain of apoptotic protease-activating factors"/>
    <property type="match status" value="1"/>
</dbReference>
<dbReference type="EMBL" id="AYRZ02000011">
    <property type="protein sequence ID" value="PHT67375.1"/>
    <property type="molecule type" value="Genomic_DNA"/>
</dbReference>
<dbReference type="FunFam" id="1.10.10.10:FF:000322">
    <property type="entry name" value="Probable disease resistance protein At1g63360"/>
    <property type="match status" value="1"/>
</dbReference>
<dbReference type="InterPro" id="IPR042197">
    <property type="entry name" value="Apaf_helical"/>
</dbReference>
<feature type="domain" description="NB-ARC" evidence="10">
    <location>
        <begin position="163"/>
        <end position="327"/>
    </location>
</feature>
<keyword evidence="6" id="KW-0611">Plant defense</keyword>
<keyword evidence="5" id="KW-0547">Nucleotide-binding</keyword>
<evidence type="ECO:0000256" key="6">
    <source>
        <dbReference type="ARBA" id="ARBA00022821"/>
    </source>
</evidence>
<dbReference type="InterPro" id="IPR036388">
    <property type="entry name" value="WH-like_DNA-bd_sf"/>
</dbReference>
<evidence type="ECO:0000259" key="12">
    <source>
        <dbReference type="Pfam" id="PF23559"/>
    </source>
</evidence>
<dbReference type="SMR" id="A0A1U8EJC8"/>
<name>A0A1U8EJC8_CAPAN</name>
<reference evidence="13 14" key="2">
    <citation type="journal article" date="2017" name="Genome Biol.">
        <title>New reference genome sequences of hot pepper reveal the massive evolution of plant disease-resistance genes by retroduplication.</title>
        <authorList>
            <person name="Kim S."/>
            <person name="Park J."/>
            <person name="Yeom S.I."/>
            <person name="Kim Y.M."/>
            <person name="Seo E."/>
            <person name="Kim K.T."/>
            <person name="Kim M.S."/>
            <person name="Lee J.M."/>
            <person name="Cheong K."/>
            <person name="Shin H.S."/>
            <person name="Kim S.B."/>
            <person name="Han K."/>
            <person name="Lee J."/>
            <person name="Park M."/>
            <person name="Lee H.A."/>
            <person name="Lee H.Y."/>
            <person name="Lee Y."/>
            <person name="Oh S."/>
            <person name="Lee J.H."/>
            <person name="Choi E."/>
            <person name="Choi E."/>
            <person name="Lee S.E."/>
            <person name="Jeon J."/>
            <person name="Kim H."/>
            <person name="Choi G."/>
            <person name="Song H."/>
            <person name="Lee J."/>
            <person name="Lee S.C."/>
            <person name="Kwon J.K."/>
            <person name="Lee H.Y."/>
            <person name="Koo N."/>
            <person name="Hong Y."/>
            <person name="Kim R.W."/>
            <person name="Kang W.H."/>
            <person name="Huh J.H."/>
            <person name="Kang B.C."/>
            <person name="Yang T.J."/>
            <person name="Lee Y.H."/>
            <person name="Bennetzen J.L."/>
            <person name="Choi D."/>
        </authorList>
    </citation>
    <scope>NUCLEOTIDE SEQUENCE [LARGE SCALE GENOMIC DNA]</scope>
    <source>
        <strain evidence="14">cv. CM334</strain>
    </source>
</reference>
<evidence type="ECO:0008006" key="15">
    <source>
        <dbReference type="Google" id="ProtNLM"/>
    </source>
</evidence>
<dbReference type="SUPFAM" id="SSF52058">
    <property type="entry name" value="L domain-like"/>
    <property type="match status" value="1"/>
</dbReference>
<dbReference type="Pfam" id="PF00931">
    <property type="entry name" value="NB-ARC"/>
    <property type="match status" value="1"/>
</dbReference>
<reference evidence="13 14" key="1">
    <citation type="journal article" date="2014" name="Nat. Genet.">
        <title>Genome sequence of the hot pepper provides insights into the evolution of pungency in Capsicum species.</title>
        <authorList>
            <person name="Kim S."/>
            <person name="Park M."/>
            <person name="Yeom S.I."/>
            <person name="Kim Y.M."/>
            <person name="Lee J.M."/>
            <person name="Lee H.A."/>
            <person name="Seo E."/>
            <person name="Choi J."/>
            <person name="Cheong K."/>
            <person name="Kim K.T."/>
            <person name="Jung K."/>
            <person name="Lee G.W."/>
            <person name="Oh S.K."/>
            <person name="Bae C."/>
            <person name="Kim S.B."/>
            <person name="Lee H.Y."/>
            <person name="Kim S.Y."/>
            <person name="Kim M.S."/>
            <person name="Kang B.C."/>
            <person name="Jo Y.D."/>
            <person name="Yang H.B."/>
            <person name="Jeong H.J."/>
            <person name="Kang W.H."/>
            <person name="Kwon J.K."/>
            <person name="Shin C."/>
            <person name="Lim J.Y."/>
            <person name="Park J.H."/>
            <person name="Huh J.H."/>
            <person name="Kim J.S."/>
            <person name="Kim B.D."/>
            <person name="Cohen O."/>
            <person name="Paran I."/>
            <person name="Suh M.C."/>
            <person name="Lee S.B."/>
            <person name="Kim Y.K."/>
            <person name="Shin Y."/>
            <person name="Noh S.J."/>
            <person name="Park J."/>
            <person name="Seo Y.S."/>
            <person name="Kwon S.Y."/>
            <person name="Kim H.A."/>
            <person name="Park J.M."/>
            <person name="Kim H.J."/>
            <person name="Choi S.B."/>
            <person name="Bosland P.W."/>
            <person name="Reeves G."/>
            <person name="Jo S.H."/>
            <person name="Lee B.W."/>
            <person name="Cho H.T."/>
            <person name="Choi H.S."/>
            <person name="Lee M.S."/>
            <person name="Yu Y."/>
            <person name="Do Choi Y."/>
            <person name="Park B.S."/>
            <person name="van Deynze A."/>
            <person name="Ashrafi H."/>
            <person name="Hill T."/>
            <person name="Kim W.T."/>
            <person name="Pai H.S."/>
            <person name="Ahn H.K."/>
            <person name="Yeam I."/>
            <person name="Giovannoni J.J."/>
            <person name="Rose J.K."/>
            <person name="Sorensen I."/>
            <person name="Lee S.J."/>
            <person name="Kim R.W."/>
            <person name="Choi I.Y."/>
            <person name="Choi B.S."/>
            <person name="Lim J.S."/>
            <person name="Lee Y.H."/>
            <person name="Choi D."/>
        </authorList>
    </citation>
    <scope>NUCLEOTIDE SEQUENCE [LARGE SCALE GENOMIC DNA]</scope>
    <source>
        <strain evidence="14">cv. CM334</strain>
    </source>
</reference>
<dbReference type="Gene3D" id="1.10.10.10">
    <property type="entry name" value="Winged helix-like DNA-binding domain superfamily/Winged helix DNA-binding domain"/>
    <property type="match status" value="1"/>
</dbReference>
<protein>
    <recommendedName>
        <fullName evidence="15">Late blight resistance protein homolog R1A-10</fullName>
    </recommendedName>
</protein>
<evidence type="ECO:0000256" key="9">
    <source>
        <dbReference type="ARBA" id="ARBA00023136"/>
    </source>
</evidence>
<proteinExistence type="inferred from homology"/>
<accession>A0A1U8EJC8</accession>
<feature type="domain" description="Disease resistance protein winged helix" evidence="12">
    <location>
        <begin position="412"/>
        <end position="481"/>
    </location>
</feature>
<dbReference type="AlphaFoldDB" id="A0A1U8EJC8"/>
<dbReference type="Gene3D" id="1.20.5.4130">
    <property type="match status" value="1"/>
</dbReference>
<feature type="domain" description="Disease resistance N-terminal" evidence="11">
    <location>
        <begin position="5"/>
        <end position="89"/>
    </location>
</feature>
<keyword evidence="3" id="KW-0433">Leucine-rich repeat</keyword>
<sequence>MTEVAVNSLLENLLELARENVDLIVGVQDDVKDLTAELQILKAFLQEVSKINRDTQSWKQTMKDIRNVVYKAEDSINKFLGRAKQHRDSNLAAKWMDVTYWTSVRNVAKEIKSIRIDLNDLQVKYTPLLEEATQLSTLSRTTPQPIQVNLSDEDEVVGFEEEAYTVIGKLIDGSNNLEVVPIVGMSGLGKSTLARKVYKDSRISFEFFSSIWVNVSRSYNKTEVLLSILKRLRKQLDDESDEQMVDEIRTRLGYGGKCLIVLDDVWSTDIIDVIIDVFPDNNKGHRIMLTTQLEEVASCFNRDFHKLTFLSEENSWRLFKLKIFRKECCPPELEEIGRNIAKKCSGLPLAVVVIAGVLLGRTTKRDWQFVYENMGAHLINRDQPNSCFRFIKMTYDLLSYYQQACFLYCASFPRGFDIPAWKLIRLWIAEGLIPIQNHLTLEEQAEEYLNDLTKKNLLMVMEQSLDGQIKTCRIHDIFYEFCKTEAMVEDIVWEIKNAPSQEFLEMKDLGTCRRLCIDSSTLNNFLKKLRNKPPMENVKSFLCFSSKPIDNQTPDMIQSLHKGFPLIKVLDVEPIRFLFTKDFYQLLHLKYISLSGYFKVLPSIFVKFWNLETLIIHITHPDSTFEVKADIWSMMRLRHLHVNAPTKLPPPSASARKERECNIQTLSVIAPQSCTSEVFTRARHLKKLAIRGQVFSLFDKNASRLRKLAMLKRLEKLKIVNDDQDVSRVLTLPVMVFILPNTLRKLTLSNTQLKWKDMTKLGQLESLEVLKLRQNAFSGEFWEPEIGSFTRLQVLWIEKTDLQIWRASSHNFPRLKRLFLISCEDLEEVPSGLADIANLQEMRLECTYKAVKSASIIAKKKLEDHASSSTSGFRLSVFPPHFDADDSS</sequence>
<accession>A0A2G2YC98</accession>
<evidence type="ECO:0000259" key="10">
    <source>
        <dbReference type="Pfam" id="PF00931"/>
    </source>
</evidence>
<dbReference type="InterPro" id="IPR038005">
    <property type="entry name" value="RX-like_CC"/>
</dbReference>
<evidence type="ECO:0000256" key="5">
    <source>
        <dbReference type="ARBA" id="ARBA00022741"/>
    </source>
</evidence>
<dbReference type="InterPro" id="IPR032675">
    <property type="entry name" value="LRR_dom_sf"/>
</dbReference>
<keyword evidence="8" id="KW-0175">Coiled coil</keyword>
<dbReference type="GO" id="GO:0016020">
    <property type="term" value="C:membrane"/>
    <property type="evidence" value="ECO:0007669"/>
    <property type="project" value="UniProtKB-SubCell"/>
</dbReference>
<dbReference type="Gene3D" id="3.40.50.300">
    <property type="entry name" value="P-loop containing nucleotide triphosphate hydrolases"/>
    <property type="match status" value="1"/>
</dbReference>
<comment type="similarity">
    <text evidence="2">Belongs to the disease resistance NB-LRR family.</text>
</comment>
<keyword evidence="7" id="KW-0067">ATP-binding</keyword>
<dbReference type="InterPro" id="IPR041118">
    <property type="entry name" value="Rx_N"/>
</dbReference>
<keyword evidence="14" id="KW-1185">Reference proteome</keyword>
<evidence type="ECO:0000256" key="7">
    <source>
        <dbReference type="ARBA" id="ARBA00022840"/>
    </source>
</evidence>
<dbReference type="Pfam" id="PF23559">
    <property type="entry name" value="WHD_DRP"/>
    <property type="match status" value="1"/>
</dbReference>
<dbReference type="PANTHER" id="PTHR23155">
    <property type="entry name" value="DISEASE RESISTANCE PROTEIN RP"/>
    <property type="match status" value="1"/>
</dbReference>
<dbReference type="OrthoDB" id="646178at2759"/>
<keyword evidence="9" id="KW-0472">Membrane</keyword>
<evidence type="ECO:0000313" key="13">
    <source>
        <dbReference type="EMBL" id="PHT67375.1"/>
    </source>
</evidence>
<evidence type="ECO:0000256" key="1">
    <source>
        <dbReference type="ARBA" id="ARBA00004170"/>
    </source>
</evidence>
<dbReference type="CDD" id="cd14798">
    <property type="entry name" value="RX-CC_like"/>
    <property type="match status" value="1"/>
</dbReference>
<gene>
    <name evidence="13" type="ORF">T459_26862</name>
</gene>
<evidence type="ECO:0000256" key="3">
    <source>
        <dbReference type="ARBA" id="ARBA00022614"/>
    </source>
</evidence>
<dbReference type="InterPro" id="IPR027417">
    <property type="entry name" value="P-loop_NTPase"/>
</dbReference>